<feature type="domain" description="Cwf19-like C-terminal" evidence="2">
    <location>
        <begin position="269"/>
        <end position="397"/>
    </location>
</feature>
<dbReference type="STRING" id="669874.A0A1E4TXK8"/>
<protein>
    <recommendedName>
        <fullName evidence="5">Cwf19-like C-terminal domain-containing protein</fullName>
    </recommendedName>
</protein>
<dbReference type="Pfam" id="PF04677">
    <property type="entry name" value="CwfJ_C_1"/>
    <property type="match status" value="1"/>
</dbReference>
<accession>A0A1E4TXK8</accession>
<reference evidence="4" key="1">
    <citation type="submission" date="2016-05" db="EMBL/GenBank/DDBJ databases">
        <title>Comparative genomics of biotechnologically important yeasts.</title>
        <authorList>
            <consortium name="DOE Joint Genome Institute"/>
            <person name="Riley R."/>
            <person name="Haridas S."/>
            <person name="Wolfe K.H."/>
            <person name="Lopes M.R."/>
            <person name="Hittinger C.T."/>
            <person name="Goker M."/>
            <person name="Salamov A."/>
            <person name="Wisecaver J."/>
            <person name="Long T.M."/>
            <person name="Aerts A.L."/>
            <person name="Barry K."/>
            <person name="Choi C."/>
            <person name="Clum A."/>
            <person name="Coughlan A.Y."/>
            <person name="Deshpande S."/>
            <person name="Douglass A.P."/>
            <person name="Hanson S.J."/>
            <person name="Klenk H.-P."/>
            <person name="Labutti K."/>
            <person name="Lapidus A."/>
            <person name="Lindquist E."/>
            <person name="Lipzen A."/>
            <person name="Meier-Kolthoff J.P."/>
            <person name="Ohm R.A."/>
            <person name="Otillar R.P."/>
            <person name="Pangilinan J."/>
            <person name="Peng Y."/>
            <person name="Rokas A."/>
            <person name="Rosa C.A."/>
            <person name="Scheuner C."/>
            <person name="Sibirny A.A."/>
            <person name="Slot J.C."/>
            <person name="Stielow J.B."/>
            <person name="Sun H."/>
            <person name="Kurtzman C.P."/>
            <person name="Blackwell M."/>
            <person name="Grigoriev I.V."/>
            <person name="Jeffries T.W."/>
        </authorList>
    </citation>
    <scope>NUCLEOTIDE SEQUENCE [LARGE SCALE GENOMIC DNA]</scope>
    <source>
        <strain evidence="4">NRRL Y-2460</strain>
    </source>
</reference>
<dbReference type="Pfam" id="PF04676">
    <property type="entry name" value="CwfJ_C_2"/>
    <property type="match status" value="1"/>
</dbReference>
<feature type="domain" description="Cwf19-like protein C-terminal" evidence="1">
    <location>
        <begin position="446"/>
        <end position="525"/>
    </location>
</feature>
<dbReference type="Proteomes" id="UP000094236">
    <property type="component" value="Unassembled WGS sequence"/>
</dbReference>
<dbReference type="InterPro" id="IPR006768">
    <property type="entry name" value="Cwf19-like_C_dom-1"/>
</dbReference>
<dbReference type="InterPro" id="IPR006767">
    <property type="entry name" value="Cwf19-like_C_dom-2"/>
</dbReference>
<dbReference type="InterPro" id="IPR040194">
    <property type="entry name" value="Cwf19-like"/>
</dbReference>
<dbReference type="PANTHER" id="PTHR12072:SF4">
    <property type="entry name" value="CWF19-LIKE PROTEIN 1"/>
    <property type="match status" value="1"/>
</dbReference>
<dbReference type="EMBL" id="KV454013">
    <property type="protein sequence ID" value="ODV96502.1"/>
    <property type="molecule type" value="Genomic_DNA"/>
</dbReference>
<dbReference type="SUPFAM" id="SSF54197">
    <property type="entry name" value="HIT-like"/>
    <property type="match status" value="1"/>
</dbReference>
<evidence type="ECO:0008006" key="5">
    <source>
        <dbReference type="Google" id="ProtNLM"/>
    </source>
</evidence>
<keyword evidence="4" id="KW-1185">Reference proteome</keyword>
<evidence type="ECO:0000259" key="1">
    <source>
        <dbReference type="Pfam" id="PF04676"/>
    </source>
</evidence>
<dbReference type="GO" id="GO:0000398">
    <property type="term" value="P:mRNA splicing, via spliceosome"/>
    <property type="evidence" value="ECO:0007669"/>
    <property type="project" value="TreeGrafter"/>
</dbReference>
<dbReference type="CDD" id="cd07380">
    <property type="entry name" value="MPP_CWF19_N"/>
    <property type="match status" value="1"/>
</dbReference>
<dbReference type="GO" id="GO:0071014">
    <property type="term" value="C:post-mRNA release spliceosomal complex"/>
    <property type="evidence" value="ECO:0007669"/>
    <property type="project" value="TreeGrafter"/>
</dbReference>
<evidence type="ECO:0000259" key="2">
    <source>
        <dbReference type="Pfam" id="PF04677"/>
    </source>
</evidence>
<dbReference type="Gene3D" id="3.30.428.10">
    <property type="entry name" value="HIT-like"/>
    <property type="match status" value="1"/>
</dbReference>
<sequence>MTGEVARLKLLVLNPNPTNLNKLLKQANSLNAKNGPFDLVLLVGDTLQNSTQAKDLISIDQKTIFVEGINPAEFELEDVHKEVVNNLIFLGKIGIYKLSNGVTIGYITGNLKDITMEKIQETFQNETIDILLSYQWPSFISKEQKLTLIANDVKIDEVVKLTKPRYHFCCGSENGRFFERQPIYWKDESRLTRFVSLGTYGNKLERWHYAFNLNLLSELDLENITQFNNNNPFLEQSKPATINTVELIPTSQKRKLNDGVSSSSFKKMKQIVTPDQCFFCLSNPKIDVHMIISIGEHCYLTIAKGPLTRPHRGLIDISGHGIIIPISHIPTLRSLNEKEDETTNITKSPLFDEILKYKIALIKMFKNINSEFKIVFFEVSRLKSVHYHIQFLPIMSNFFENDNFKKTLDQQVGRNNNLFTKNQKLDFIEITNDNAGQEELDNIINNEDYILISIYSDVEVKNQYVCKLSGTEDSGSVDLQFPRRVFATLINETKRIHWDKCKQPQAKETKECELFKNYFKEFDFTLS</sequence>
<dbReference type="PANTHER" id="PTHR12072">
    <property type="entry name" value="CWF19, CELL CYCLE CONTROL PROTEIN"/>
    <property type="match status" value="1"/>
</dbReference>
<evidence type="ECO:0000313" key="3">
    <source>
        <dbReference type="EMBL" id="ODV96502.1"/>
    </source>
</evidence>
<dbReference type="GO" id="GO:0061632">
    <property type="term" value="F:RNA lariat debranching enzyme activator activity"/>
    <property type="evidence" value="ECO:0007669"/>
    <property type="project" value="TreeGrafter"/>
</dbReference>
<proteinExistence type="predicted"/>
<dbReference type="AlphaFoldDB" id="A0A1E4TXK8"/>
<gene>
    <name evidence="3" type="ORF">PACTADRAFT_2795</name>
</gene>
<name>A0A1E4TXK8_PACTA</name>
<dbReference type="OrthoDB" id="444325at2759"/>
<dbReference type="InterPro" id="IPR036265">
    <property type="entry name" value="HIT-like_sf"/>
</dbReference>
<organism evidence="3 4">
    <name type="scientific">Pachysolen tannophilus NRRL Y-2460</name>
    <dbReference type="NCBI Taxonomy" id="669874"/>
    <lineage>
        <taxon>Eukaryota</taxon>
        <taxon>Fungi</taxon>
        <taxon>Dikarya</taxon>
        <taxon>Ascomycota</taxon>
        <taxon>Saccharomycotina</taxon>
        <taxon>Pichiomycetes</taxon>
        <taxon>Pachysolenaceae</taxon>
        <taxon>Pachysolen</taxon>
    </lineage>
</organism>
<evidence type="ECO:0000313" key="4">
    <source>
        <dbReference type="Proteomes" id="UP000094236"/>
    </source>
</evidence>